<evidence type="ECO:0000313" key="6">
    <source>
        <dbReference type="Proteomes" id="UP000296733"/>
    </source>
</evidence>
<reference evidence="4 5" key="1">
    <citation type="submission" date="2016-10" db="EMBL/GenBank/DDBJ databases">
        <authorList>
            <person name="de Groot N.N."/>
        </authorList>
    </citation>
    <scope>NUCLEOTIDE SEQUENCE [LARGE SCALE GENOMIC DNA]</scope>
    <source>
        <strain evidence="4 5">CGMCC 1.10331</strain>
    </source>
</reference>
<accession>A0A1H5TSA3</accession>
<organism evidence="4 5">
    <name type="scientific">Halobellus limi</name>
    <dbReference type="NCBI Taxonomy" id="699433"/>
    <lineage>
        <taxon>Archaea</taxon>
        <taxon>Methanobacteriati</taxon>
        <taxon>Methanobacteriota</taxon>
        <taxon>Stenosarchaea group</taxon>
        <taxon>Halobacteria</taxon>
        <taxon>Halobacteriales</taxon>
        <taxon>Haloferacaceae</taxon>
        <taxon>Halobellus</taxon>
    </lineage>
</organism>
<keyword evidence="1" id="KW-0472">Membrane</keyword>
<dbReference type="GeneID" id="39857606"/>
<dbReference type="EMBL" id="FNVN01000001">
    <property type="protein sequence ID" value="SEF65630.1"/>
    <property type="molecule type" value="Genomic_DNA"/>
</dbReference>
<feature type="transmembrane region" description="Helical" evidence="1">
    <location>
        <begin position="18"/>
        <end position="39"/>
    </location>
</feature>
<keyword evidence="1" id="KW-1133">Transmembrane helix</keyword>
<dbReference type="EMBL" id="CP031311">
    <property type="protein sequence ID" value="QCC47244.1"/>
    <property type="molecule type" value="Genomic_DNA"/>
</dbReference>
<dbReference type="Proteomes" id="UP000296733">
    <property type="component" value="Chromosome"/>
</dbReference>
<keyword evidence="5" id="KW-1185">Reference proteome</keyword>
<dbReference type="Pfam" id="PF18902">
    <property type="entry name" value="DUF5658"/>
    <property type="match status" value="1"/>
</dbReference>
<evidence type="ECO:0000313" key="4">
    <source>
        <dbReference type="EMBL" id="SEF65630.1"/>
    </source>
</evidence>
<dbReference type="InterPro" id="IPR043717">
    <property type="entry name" value="DUF5658"/>
</dbReference>
<evidence type="ECO:0000313" key="5">
    <source>
        <dbReference type="Proteomes" id="UP000236740"/>
    </source>
</evidence>
<feature type="transmembrane region" description="Helical" evidence="1">
    <location>
        <begin position="90"/>
        <end position="112"/>
    </location>
</feature>
<proteinExistence type="predicted"/>
<evidence type="ECO:0000313" key="3">
    <source>
        <dbReference type="EMBL" id="QCC47244.1"/>
    </source>
</evidence>
<dbReference type="AlphaFoldDB" id="A0A1H5TSA3"/>
<sequence>MNSDFQPSIQILEDNTRLWWYGAIAFFLVGDLVTTFAGLQLRTIVEASPLAAWLINDHGLFLIVPLKLAVVCGFYGFYRVVPDPHNLGVPLGLCALGFVVTVWNGAVIAAAVL</sequence>
<dbReference type="KEGG" id="hlm:DV707_05925"/>
<feature type="domain" description="DUF5658" evidence="2">
    <location>
        <begin position="23"/>
        <end position="108"/>
    </location>
</feature>
<dbReference type="RefSeq" id="WP_103990156.1">
    <property type="nucleotide sequence ID" value="NZ_CP031311.1"/>
</dbReference>
<evidence type="ECO:0000256" key="1">
    <source>
        <dbReference type="SAM" id="Phobius"/>
    </source>
</evidence>
<protein>
    <recommendedName>
        <fullName evidence="2">DUF5658 domain-containing protein</fullName>
    </recommendedName>
</protein>
<keyword evidence="1" id="KW-0812">Transmembrane</keyword>
<dbReference type="OrthoDB" id="270892at2157"/>
<evidence type="ECO:0000259" key="2">
    <source>
        <dbReference type="Pfam" id="PF18902"/>
    </source>
</evidence>
<reference evidence="3 6" key="2">
    <citation type="journal article" date="2019" name="Nat. Commun.">
        <title>A new type of DNA phosphorothioation-based antiviral system in archaea.</title>
        <authorList>
            <person name="Xiong L."/>
            <person name="Liu S."/>
            <person name="Chen S."/>
            <person name="Xiao Y."/>
            <person name="Zhu B."/>
            <person name="Gao Y."/>
            <person name="Zhang Y."/>
            <person name="Chen B."/>
            <person name="Luo J."/>
            <person name="Deng Z."/>
            <person name="Chen X."/>
            <person name="Wang L."/>
            <person name="Chen S."/>
        </authorList>
    </citation>
    <scope>NUCLEOTIDE SEQUENCE [LARGE SCALE GENOMIC DNA]</scope>
    <source>
        <strain evidence="3 6">CGMCC 1.10331</strain>
    </source>
</reference>
<gene>
    <name evidence="3" type="ORF">DV707_05925</name>
    <name evidence="4" type="ORF">SAMN04488133_0364</name>
</gene>
<feature type="transmembrane region" description="Helical" evidence="1">
    <location>
        <begin position="60"/>
        <end position="78"/>
    </location>
</feature>
<dbReference type="Proteomes" id="UP000236740">
    <property type="component" value="Unassembled WGS sequence"/>
</dbReference>
<name>A0A1H5TSA3_9EURY</name>